<feature type="region of interest" description="Disordered" evidence="1">
    <location>
        <begin position="24"/>
        <end position="108"/>
    </location>
</feature>
<keyword evidence="4" id="KW-1185">Reference proteome</keyword>
<comment type="caution">
    <text evidence="3">The sequence shown here is derived from an EMBL/GenBank/DDBJ whole genome shotgun (WGS) entry which is preliminary data.</text>
</comment>
<evidence type="ECO:0000256" key="1">
    <source>
        <dbReference type="SAM" id="MobiDB-lite"/>
    </source>
</evidence>
<organism evidence="3 4">
    <name type="scientific">Streptomyces clavifer</name>
    <dbReference type="NCBI Taxonomy" id="68188"/>
    <lineage>
        <taxon>Bacteria</taxon>
        <taxon>Bacillati</taxon>
        <taxon>Actinomycetota</taxon>
        <taxon>Actinomycetes</taxon>
        <taxon>Kitasatosporales</taxon>
        <taxon>Streptomycetaceae</taxon>
        <taxon>Streptomyces</taxon>
    </lineage>
</organism>
<feature type="region of interest" description="Disordered" evidence="1">
    <location>
        <begin position="184"/>
        <end position="203"/>
    </location>
</feature>
<evidence type="ECO:0008006" key="5">
    <source>
        <dbReference type="Google" id="ProtNLM"/>
    </source>
</evidence>
<evidence type="ECO:0000313" key="4">
    <source>
        <dbReference type="Proteomes" id="UP001519311"/>
    </source>
</evidence>
<feature type="chain" id="PRO_5045876202" description="Lipoprotein" evidence="2">
    <location>
        <begin position="24"/>
        <end position="203"/>
    </location>
</feature>
<dbReference type="RefSeq" id="WP_241191690.1">
    <property type="nucleotide sequence ID" value="NZ_BMWJ01000002.1"/>
</dbReference>
<sequence length="203" mass="20996">MSKPIRRSVAAAALLLIAGTACGTERSGEARSAGPQPSVTPQTSFAPRPTCARPPGGAPSEVPSAPAGSAGASAVPDADGTRRAENGDGAPHYEENHAYRTRAPLAEDRRARGEASALLIREELESVREEGDFSDARIAAALERLGCGKEHGVYIWSGFYSVHTGVTCVSGHVTKGELTSEVHGAYAEPQPGTGPCVENRGGH</sequence>
<proteinExistence type="predicted"/>
<feature type="compositionally biased region" description="Basic and acidic residues" evidence="1">
    <location>
        <begin position="79"/>
        <end position="98"/>
    </location>
</feature>
<evidence type="ECO:0000256" key="2">
    <source>
        <dbReference type="SAM" id="SignalP"/>
    </source>
</evidence>
<evidence type="ECO:0000313" key="3">
    <source>
        <dbReference type="EMBL" id="MBP2358049.1"/>
    </source>
</evidence>
<keyword evidence="2" id="KW-0732">Signal</keyword>
<protein>
    <recommendedName>
        <fullName evidence="5">Lipoprotein</fullName>
    </recommendedName>
</protein>
<dbReference type="Proteomes" id="UP001519311">
    <property type="component" value="Unassembled WGS sequence"/>
</dbReference>
<accession>A0ABS4V2B2</accession>
<feature type="compositionally biased region" description="Polar residues" evidence="1">
    <location>
        <begin position="35"/>
        <end position="45"/>
    </location>
</feature>
<dbReference type="EMBL" id="JAGINS010000001">
    <property type="protein sequence ID" value="MBP2358049.1"/>
    <property type="molecule type" value="Genomic_DNA"/>
</dbReference>
<dbReference type="PROSITE" id="PS51257">
    <property type="entry name" value="PROKAR_LIPOPROTEIN"/>
    <property type="match status" value="1"/>
</dbReference>
<reference evidence="3 4" key="1">
    <citation type="submission" date="2021-03" db="EMBL/GenBank/DDBJ databases">
        <title>Sequencing the genomes of 1000 actinobacteria strains.</title>
        <authorList>
            <person name="Klenk H.-P."/>
        </authorList>
    </citation>
    <scope>NUCLEOTIDE SEQUENCE [LARGE SCALE GENOMIC DNA]</scope>
    <source>
        <strain evidence="3 4">DSM 40843</strain>
    </source>
</reference>
<name>A0ABS4V2B2_9ACTN</name>
<feature type="compositionally biased region" description="Low complexity" evidence="1">
    <location>
        <begin position="54"/>
        <end position="76"/>
    </location>
</feature>
<feature type="signal peptide" evidence="2">
    <location>
        <begin position="1"/>
        <end position="23"/>
    </location>
</feature>
<gene>
    <name evidence="3" type="ORF">JOF59_000449</name>
</gene>